<dbReference type="HAMAP" id="MF_01008">
    <property type="entry name" value="MraZ"/>
    <property type="match status" value="1"/>
</dbReference>
<dbReference type="GO" id="GO:0003700">
    <property type="term" value="F:DNA-binding transcription factor activity"/>
    <property type="evidence" value="ECO:0007669"/>
    <property type="project" value="UniProtKB-UniRule"/>
</dbReference>
<evidence type="ECO:0000256" key="6">
    <source>
        <dbReference type="ARBA" id="ARBA00023163"/>
    </source>
</evidence>
<keyword evidence="4 7" id="KW-0805">Transcription regulation</keyword>
<dbReference type="KEGG" id="fpf:DCC35_07240"/>
<evidence type="ECO:0000256" key="3">
    <source>
        <dbReference type="ARBA" id="ARBA00022737"/>
    </source>
</evidence>
<evidence type="ECO:0000313" key="10">
    <source>
        <dbReference type="Proteomes" id="UP000298616"/>
    </source>
</evidence>
<dbReference type="InterPro" id="IPR020603">
    <property type="entry name" value="MraZ_dom"/>
</dbReference>
<dbReference type="PROSITE" id="PS51740">
    <property type="entry name" value="SPOVT_ABRB"/>
    <property type="match status" value="2"/>
</dbReference>
<dbReference type="InterPro" id="IPR035642">
    <property type="entry name" value="MraZ_N"/>
</dbReference>
<dbReference type="InterPro" id="IPR038619">
    <property type="entry name" value="MraZ_sf"/>
</dbReference>
<reference evidence="9 10" key="1">
    <citation type="submission" date="2018-04" db="EMBL/GenBank/DDBJ databases">
        <title>Complete genome uncultured novel isolate.</title>
        <authorList>
            <person name="Merlino G."/>
        </authorList>
    </citation>
    <scope>NUCLEOTIDE SEQUENCE [LARGE SCALE GENOMIC DNA]</scope>
    <source>
        <strain evidence="10">R1DC9</strain>
    </source>
</reference>
<evidence type="ECO:0000259" key="8">
    <source>
        <dbReference type="PROSITE" id="PS51740"/>
    </source>
</evidence>
<dbReference type="Pfam" id="PF02381">
    <property type="entry name" value="MraZ"/>
    <property type="match status" value="2"/>
</dbReference>
<dbReference type="RefSeq" id="WP_137090138.1">
    <property type="nucleotide sequence ID" value="NZ_CP028923.1"/>
</dbReference>
<dbReference type="NCBIfam" id="TIGR00242">
    <property type="entry name" value="division/cell wall cluster transcriptional repressor MraZ"/>
    <property type="match status" value="1"/>
</dbReference>
<dbReference type="GO" id="GO:0009295">
    <property type="term" value="C:nucleoid"/>
    <property type="evidence" value="ECO:0007669"/>
    <property type="project" value="UniProtKB-SubCell"/>
</dbReference>
<keyword evidence="10" id="KW-1185">Reference proteome</keyword>
<keyword evidence="6 7" id="KW-0804">Transcription</keyword>
<evidence type="ECO:0000256" key="1">
    <source>
        <dbReference type="ARBA" id="ARBA00013860"/>
    </source>
</evidence>
<dbReference type="InterPro" id="IPR035644">
    <property type="entry name" value="MraZ_C"/>
</dbReference>
<protein>
    <recommendedName>
        <fullName evidence="1 7">Transcriptional regulator MraZ</fullName>
    </recommendedName>
</protein>
<feature type="domain" description="SpoVT-AbrB" evidence="8">
    <location>
        <begin position="7"/>
        <end position="53"/>
    </location>
</feature>
<dbReference type="EMBL" id="CP028923">
    <property type="protein sequence ID" value="QCK14551.1"/>
    <property type="molecule type" value="Genomic_DNA"/>
</dbReference>
<dbReference type="InterPro" id="IPR007159">
    <property type="entry name" value="SpoVT-AbrB_dom"/>
</dbReference>
<proteinExistence type="inferred from homology"/>
<dbReference type="PANTHER" id="PTHR34701">
    <property type="entry name" value="TRANSCRIPTIONAL REGULATOR MRAZ"/>
    <property type="match status" value="1"/>
</dbReference>
<name>A0A4D7JG06_9BACT</name>
<comment type="similarity">
    <text evidence="7">Belongs to the MraZ family.</text>
</comment>
<feature type="domain" description="SpoVT-AbrB" evidence="8">
    <location>
        <begin position="82"/>
        <end position="125"/>
    </location>
</feature>
<dbReference type="GO" id="GO:2000143">
    <property type="term" value="P:negative regulation of DNA-templated transcription initiation"/>
    <property type="evidence" value="ECO:0007669"/>
    <property type="project" value="TreeGrafter"/>
</dbReference>
<dbReference type="InterPro" id="IPR037914">
    <property type="entry name" value="SpoVT-AbrB_sf"/>
</dbReference>
<evidence type="ECO:0000256" key="2">
    <source>
        <dbReference type="ARBA" id="ARBA00022490"/>
    </source>
</evidence>
<dbReference type="InterPro" id="IPR003444">
    <property type="entry name" value="MraZ"/>
</dbReference>
<dbReference type="Gene3D" id="3.40.1550.20">
    <property type="entry name" value="Transcriptional regulator MraZ domain"/>
    <property type="match status" value="1"/>
</dbReference>
<dbReference type="GO" id="GO:0005737">
    <property type="term" value="C:cytoplasm"/>
    <property type="evidence" value="ECO:0007669"/>
    <property type="project" value="UniProtKB-UniRule"/>
</dbReference>
<sequence>MAFFTSEYEIKLDAKGRLTLPSKLKSGLPESNGGELVLRRGFEQCLILYPMTEWKKIYQKIAGLNEFNEEHRKLQRNFFRGNSVVELDSSGRILIPKPMMSFAELDREAVLVGVGNKIELWNPDIYNNYLIDDQKEFSALAEKYLDSN</sequence>
<dbReference type="CDD" id="cd16320">
    <property type="entry name" value="MraZ_N"/>
    <property type="match status" value="1"/>
</dbReference>
<dbReference type="CDD" id="cd16321">
    <property type="entry name" value="MraZ_C"/>
    <property type="match status" value="1"/>
</dbReference>
<dbReference type="PANTHER" id="PTHR34701:SF1">
    <property type="entry name" value="TRANSCRIPTIONAL REGULATOR MRAZ"/>
    <property type="match status" value="1"/>
</dbReference>
<comment type="subunit">
    <text evidence="7">Forms oligomers.</text>
</comment>
<keyword evidence="3" id="KW-0677">Repeat</keyword>
<evidence type="ECO:0000313" key="9">
    <source>
        <dbReference type="EMBL" id="QCK14551.1"/>
    </source>
</evidence>
<evidence type="ECO:0000256" key="5">
    <source>
        <dbReference type="ARBA" id="ARBA00023125"/>
    </source>
</evidence>
<dbReference type="OrthoDB" id="9807753at2"/>
<organism evidence="9 10">
    <name type="scientific">Mangrovivirga cuniculi</name>
    <dbReference type="NCBI Taxonomy" id="2715131"/>
    <lineage>
        <taxon>Bacteria</taxon>
        <taxon>Pseudomonadati</taxon>
        <taxon>Bacteroidota</taxon>
        <taxon>Cytophagia</taxon>
        <taxon>Cytophagales</taxon>
        <taxon>Mangrovivirgaceae</taxon>
        <taxon>Mangrovivirga</taxon>
    </lineage>
</organism>
<dbReference type="GO" id="GO:0000976">
    <property type="term" value="F:transcription cis-regulatory region binding"/>
    <property type="evidence" value="ECO:0007669"/>
    <property type="project" value="TreeGrafter"/>
</dbReference>
<dbReference type="SUPFAM" id="SSF89447">
    <property type="entry name" value="AbrB/MazE/MraZ-like"/>
    <property type="match status" value="1"/>
</dbReference>
<keyword evidence="5 7" id="KW-0238">DNA-binding</keyword>
<comment type="subcellular location">
    <subcellularLocation>
        <location evidence="7">Cytoplasm</location>
        <location evidence="7">Nucleoid</location>
    </subcellularLocation>
</comment>
<accession>A0A4D7JG06</accession>
<dbReference type="Proteomes" id="UP000298616">
    <property type="component" value="Chromosome"/>
</dbReference>
<dbReference type="AlphaFoldDB" id="A0A4D7JG06"/>
<evidence type="ECO:0000256" key="4">
    <source>
        <dbReference type="ARBA" id="ARBA00023015"/>
    </source>
</evidence>
<evidence type="ECO:0000256" key="7">
    <source>
        <dbReference type="HAMAP-Rule" id="MF_01008"/>
    </source>
</evidence>
<keyword evidence="2 7" id="KW-0963">Cytoplasm</keyword>
<gene>
    <name evidence="7 9" type="primary">mraZ</name>
    <name evidence="9" type="ORF">DCC35_07240</name>
</gene>